<dbReference type="GO" id="GO:0006515">
    <property type="term" value="P:protein quality control for misfolded or incompletely synthesized proteins"/>
    <property type="evidence" value="ECO:0007669"/>
    <property type="project" value="UniProtKB-UniRule"/>
</dbReference>
<dbReference type="GO" id="GO:0016887">
    <property type="term" value="F:ATP hydrolysis activity"/>
    <property type="evidence" value="ECO:0007669"/>
    <property type="project" value="UniProtKB-UniRule"/>
</dbReference>
<dbReference type="HAMAP" id="MF_01973">
    <property type="entry name" value="lon_bact"/>
    <property type="match status" value="1"/>
</dbReference>
<evidence type="ECO:0000256" key="6">
    <source>
        <dbReference type="ARBA" id="ARBA00022825"/>
    </source>
</evidence>
<dbReference type="InterPro" id="IPR008268">
    <property type="entry name" value="Peptidase_S16_AS"/>
</dbReference>
<dbReference type="EC" id="3.4.21.53" evidence="9 10"/>
<reference evidence="19" key="1">
    <citation type="submission" date="2016-08" db="EMBL/GenBank/DDBJ databases">
        <title>Complete Genome Seqeunce of Paenibacillus sp. BIHB 4019 from tea rhizoplane.</title>
        <authorList>
            <person name="Thakur R."/>
            <person name="Swarnkar M.K."/>
            <person name="Gulati A."/>
        </authorList>
    </citation>
    <scope>NUCLEOTIDE SEQUENCE [LARGE SCALE GENOMIC DNA]</scope>
    <source>
        <strain evidence="19">BIHB4019</strain>
    </source>
</reference>
<feature type="domain" description="Lon N-terminal" evidence="18">
    <location>
        <begin position="11"/>
        <end position="204"/>
    </location>
</feature>
<keyword evidence="3 9" id="KW-0645">Protease</keyword>
<dbReference type="GO" id="GO:0005737">
    <property type="term" value="C:cytoplasm"/>
    <property type="evidence" value="ECO:0007669"/>
    <property type="project" value="UniProtKB-SubCell"/>
</dbReference>
<evidence type="ECO:0000256" key="14">
    <source>
        <dbReference type="RuleBase" id="RU000591"/>
    </source>
</evidence>
<dbReference type="Gene3D" id="1.20.58.1480">
    <property type="match status" value="1"/>
</dbReference>
<dbReference type="InterPro" id="IPR003111">
    <property type="entry name" value="Lon_prtase_N"/>
</dbReference>
<dbReference type="InterPro" id="IPR027065">
    <property type="entry name" value="Lon_Prtase"/>
</dbReference>
<evidence type="ECO:0000256" key="9">
    <source>
        <dbReference type="HAMAP-Rule" id="MF_01973"/>
    </source>
</evidence>
<dbReference type="PANTHER" id="PTHR10046">
    <property type="entry name" value="ATP DEPENDENT LON PROTEASE FAMILY MEMBER"/>
    <property type="match status" value="1"/>
</dbReference>
<dbReference type="GO" id="GO:0043565">
    <property type="term" value="F:sequence-specific DNA binding"/>
    <property type="evidence" value="ECO:0007669"/>
    <property type="project" value="UniProtKB-UniRule"/>
</dbReference>
<keyword evidence="2 9" id="KW-0963">Cytoplasm</keyword>
<dbReference type="FunFam" id="3.40.50.300:FF:000382">
    <property type="entry name" value="Lon protease homolog 2, peroxisomal"/>
    <property type="match status" value="1"/>
</dbReference>
<sequence>MGPGKTKNRRLPLLPLRGLLVYPSMVLHLDVGRDKSVRALERAMVDDHMILLCSQSEVNIEEPTEEDIYRVGTIAKVRQMLKLPNGTIRVLVEGVLRAEIMDYLPTEEFYEVMVKEFPEEETTDPEVDALMRSVLSQFEHYTSLSKKITPETHAAVSDIDDPGRLADVITSHLPLKIKDKQDILETIDVRQRLERLLDILNNEREVLELERKISQRVKKQMEKTQKEYYLREQMKAIQKELGEKEGRAGEVEELRSQLEQAGVPDQVKEKIEKEIDRLEKMPTTSAEGGVIRNYIDWLLSLPWNKETEDDLSLSKAEDILNQDHYGLEKPKERVLEYLAVQQLVKKLKGPILCLVGPPGVGKTSLARSIAKSLGRKFVRISLGGVRDEAEIRGHRRTYVGAMPGRIIQGMKTAGSSNPVFLLDEIDKMAMDFRGDPASALLEVLDPEQNNTFSDHFVEVPFDLSSVMFVTTANAMHNIPRPLLDRMEVLYIPGYTELEKLKIAERYLLPKQKREHGLTDEQLHVSEETLLQLIRDYTRESGVRNLEQQMAAICRKAAKQIVASGTVPIKAEEAAEQDEPALNMLEAAFGEGEDTASVSGRLEKQQAAGEQPEQRSAELVQPAEVKTLNVDLELLKEWLGPAKFRYGMAEAENQIGAVTGLAWTEVGGDTLVIEVTVMPGSGKLTLTGQLGDVMKESAQAAFSYTRSKALELGIDPQFHEKNDIHIHIPEGAIPKDGPSAGITIATALISALTGRYVSKEVAMTGEITLRGRVLPIGGLKEKSLAAHRAGIKKILLPKDNERDLRDIPDSVRSEITFVPVGHIDEVLLHALLPANTEEKAGTPIL</sequence>
<dbReference type="FunFam" id="1.20.5.5270:FF:000002">
    <property type="entry name" value="Lon protease homolog"/>
    <property type="match status" value="1"/>
</dbReference>
<dbReference type="Pfam" id="PF02190">
    <property type="entry name" value="LON_substr_bdg"/>
    <property type="match status" value="1"/>
</dbReference>
<evidence type="ECO:0000256" key="12">
    <source>
        <dbReference type="PIRSR" id="PIRSR001174-2"/>
    </source>
</evidence>
<dbReference type="SMART" id="SM00382">
    <property type="entry name" value="AAA"/>
    <property type="match status" value="1"/>
</dbReference>
<evidence type="ECO:0000256" key="7">
    <source>
        <dbReference type="ARBA" id="ARBA00022840"/>
    </source>
</evidence>
<dbReference type="InterPro" id="IPR054594">
    <property type="entry name" value="Lon_lid"/>
</dbReference>
<dbReference type="PROSITE" id="PS51786">
    <property type="entry name" value="LON_PROTEOLYTIC"/>
    <property type="match status" value="1"/>
</dbReference>
<comment type="catalytic activity">
    <reaction evidence="9 10 13">
        <text>Hydrolysis of proteins in presence of ATP.</text>
        <dbReference type="EC" id="3.4.21.53"/>
    </reaction>
</comment>
<evidence type="ECO:0000256" key="15">
    <source>
        <dbReference type="SAM" id="Coils"/>
    </source>
</evidence>
<evidence type="ECO:0000256" key="2">
    <source>
        <dbReference type="ARBA" id="ARBA00022490"/>
    </source>
</evidence>
<dbReference type="PRINTS" id="PR00830">
    <property type="entry name" value="ENDOLAPTASE"/>
</dbReference>
<dbReference type="NCBIfam" id="TIGR00763">
    <property type="entry name" value="lon"/>
    <property type="match status" value="1"/>
</dbReference>
<dbReference type="PROSITE" id="PS51787">
    <property type="entry name" value="LON_N"/>
    <property type="match status" value="1"/>
</dbReference>
<dbReference type="InterPro" id="IPR014721">
    <property type="entry name" value="Ribsml_uS5_D2-typ_fold_subgr"/>
</dbReference>
<dbReference type="SUPFAM" id="SSF54211">
    <property type="entry name" value="Ribosomal protein S5 domain 2-like"/>
    <property type="match status" value="1"/>
</dbReference>
<dbReference type="InterPro" id="IPR008269">
    <property type="entry name" value="Lon_proteolytic"/>
</dbReference>
<feature type="active site" evidence="9 11">
    <location>
        <position position="738"/>
    </location>
</feature>
<dbReference type="GO" id="GO:0005524">
    <property type="term" value="F:ATP binding"/>
    <property type="evidence" value="ECO:0007669"/>
    <property type="project" value="UniProtKB-UniRule"/>
</dbReference>
<dbReference type="Gene3D" id="3.30.230.10">
    <property type="match status" value="1"/>
</dbReference>
<proteinExistence type="evidence at transcript level"/>
<dbReference type="FunFam" id="3.30.230.10:FF:000010">
    <property type="entry name" value="Lon protease"/>
    <property type="match status" value="1"/>
</dbReference>
<feature type="binding site" evidence="9 12">
    <location>
        <begin position="356"/>
        <end position="363"/>
    </location>
    <ligand>
        <name>ATP</name>
        <dbReference type="ChEBI" id="CHEBI:30616"/>
    </ligand>
</feature>
<evidence type="ECO:0000256" key="10">
    <source>
        <dbReference type="PIRNR" id="PIRNR001174"/>
    </source>
</evidence>
<feature type="coiled-coil region" evidence="15">
    <location>
        <begin position="183"/>
        <end position="227"/>
    </location>
</feature>
<dbReference type="SUPFAM" id="SSF88697">
    <property type="entry name" value="PUA domain-like"/>
    <property type="match status" value="1"/>
</dbReference>
<dbReference type="Gene3D" id="3.40.50.300">
    <property type="entry name" value="P-loop containing nucleotide triphosphate hydrolases"/>
    <property type="match status" value="1"/>
</dbReference>
<dbReference type="CDD" id="cd19500">
    <property type="entry name" value="RecA-like_Lon"/>
    <property type="match status" value="1"/>
</dbReference>
<dbReference type="GO" id="GO:0004252">
    <property type="term" value="F:serine-type endopeptidase activity"/>
    <property type="evidence" value="ECO:0007669"/>
    <property type="project" value="UniProtKB-UniRule"/>
</dbReference>
<dbReference type="PIRSF" id="PIRSF001174">
    <property type="entry name" value="Lon_proteas"/>
    <property type="match status" value="1"/>
</dbReference>
<evidence type="ECO:0000256" key="8">
    <source>
        <dbReference type="ARBA" id="ARBA00023016"/>
    </source>
</evidence>
<dbReference type="AlphaFoldDB" id="A0A1B2DRR5"/>
<evidence type="ECO:0000313" key="19">
    <source>
        <dbReference type="EMBL" id="ANY70395.1"/>
    </source>
</evidence>
<dbReference type="Pfam" id="PF00004">
    <property type="entry name" value="AAA"/>
    <property type="match status" value="1"/>
</dbReference>
<keyword evidence="7 9" id="KW-0067">ATP-binding</keyword>
<feature type="domain" description="Lon proteolytic" evidence="17">
    <location>
        <begin position="651"/>
        <end position="832"/>
    </location>
</feature>
<dbReference type="GO" id="GO:0004176">
    <property type="term" value="F:ATP-dependent peptidase activity"/>
    <property type="evidence" value="ECO:0007669"/>
    <property type="project" value="UniProtKB-UniRule"/>
</dbReference>
<feature type="active site" evidence="9 11">
    <location>
        <position position="781"/>
    </location>
</feature>
<evidence type="ECO:0000256" key="11">
    <source>
        <dbReference type="PIRSR" id="PIRSR001174-1"/>
    </source>
</evidence>
<dbReference type="Pfam" id="PF05362">
    <property type="entry name" value="Lon_C"/>
    <property type="match status" value="1"/>
</dbReference>
<dbReference type="RefSeq" id="WP_099521308.1">
    <property type="nucleotide sequence ID" value="NZ_CP016808.1"/>
</dbReference>
<dbReference type="InterPro" id="IPR015947">
    <property type="entry name" value="PUA-like_sf"/>
</dbReference>
<dbReference type="Pfam" id="PF22667">
    <property type="entry name" value="Lon_lid"/>
    <property type="match status" value="1"/>
</dbReference>
<dbReference type="SMART" id="SM00464">
    <property type="entry name" value="LON"/>
    <property type="match status" value="1"/>
</dbReference>
<dbReference type="EMBL" id="CP016808">
    <property type="protein sequence ID" value="ANY70395.1"/>
    <property type="molecule type" value="Genomic_DNA"/>
</dbReference>
<evidence type="ECO:0000256" key="3">
    <source>
        <dbReference type="ARBA" id="ARBA00022670"/>
    </source>
</evidence>
<feature type="region of interest" description="Disordered" evidence="16">
    <location>
        <begin position="592"/>
        <end position="617"/>
    </location>
</feature>
<comment type="induction">
    <text evidence="9">By heat shock.</text>
</comment>
<dbReference type="Gene3D" id="1.10.8.60">
    <property type="match status" value="1"/>
</dbReference>
<gene>
    <name evidence="9" type="primary">lon</name>
    <name evidence="19" type="ORF">BBD42_30780</name>
</gene>
<keyword evidence="8 9" id="KW-0346">Stress response</keyword>
<dbReference type="InterPro" id="IPR046336">
    <property type="entry name" value="Lon_prtase_N_sf"/>
</dbReference>
<dbReference type="InterPro" id="IPR020568">
    <property type="entry name" value="Ribosomal_Su5_D2-typ_SF"/>
</dbReference>
<comment type="subunit">
    <text evidence="9 10">Homohexamer. Organized in a ring with a central cavity.</text>
</comment>
<dbReference type="InterPro" id="IPR004815">
    <property type="entry name" value="Lon_bac/euk-typ"/>
</dbReference>
<evidence type="ECO:0000256" key="16">
    <source>
        <dbReference type="SAM" id="MobiDB-lite"/>
    </source>
</evidence>
<keyword evidence="5 9" id="KW-0378">Hydrolase</keyword>
<keyword evidence="6 9" id="KW-0720">Serine protease</keyword>
<evidence type="ECO:0000256" key="5">
    <source>
        <dbReference type="ARBA" id="ARBA00022801"/>
    </source>
</evidence>
<comment type="similarity">
    <text evidence="9 10 13 14">Belongs to the peptidase S16 family.</text>
</comment>
<comment type="function">
    <text evidence="9">ATP-dependent serine protease that mediates the selective degradation of mutant and abnormal proteins as well as certain short-lived regulatory proteins. Required for cellular homeostasis and for survival from DNA damage and developmental changes induced by stress. Degrades polypeptides processively to yield small peptide fragments that are 5 to 10 amino acids long. Binds to DNA in a double-stranded, site-specific manner.</text>
</comment>
<accession>A0A1B2DRR5</accession>
<name>A0A1B2DRR5_9BACL</name>
<dbReference type="InterPro" id="IPR027543">
    <property type="entry name" value="Lon_bac"/>
</dbReference>
<dbReference type="Gene3D" id="1.20.5.5270">
    <property type="match status" value="1"/>
</dbReference>
<dbReference type="SUPFAM" id="SSF52540">
    <property type="entry name" value="P-loop containing nucleoside triphosphate hydrolases"/>
    <property type="match status" value="1"/>
</dbReference>
<keyword evidence="4 9" id="KW-0547">Nucleotide-binding</keyword>
<evidence type="ECO:0000256" key="1">
    <source>
        <dbReference type="ARBA" id="ARBA00004496"/>
    </source>
</evidence>
<evidence type="ECO:0000256" key="4">
    <source>
        <dbReference type="ARBA" id="ARBA00022741"/>
    </source>
</evidence>
<dbReference type="InterPro" id="IPR003593">
    <property type="entry name" value="AAA+_ATPase"/>
</dbReference>
<dbReference type="InterPro" id="IPR027417">
    <property type="entry name" value="P-loop_NTPase"/>
</dbReference>
<keyword evidence="15" id="KW-0175">Coiled coil</keyword>
<comment type="subcellular location">
    <subcellularLocation>
        <location evidence="1 9 10">Cytoplasm</location>
    </subcellularLocation>
</comment>
<dbReference type="GO" id="GO:0034605">
    <property type="term" value="P:cellular response to heat"/>
    <property type="evidence" value="ECO:0007669"/>
    <property type="project" value="UniProtKB-UniRule"/>
</dbReference>
<dbReference type="InterPro" id="IPR003959">
    <property type="entry name" value="ATPase_AAA_core"/>
</dbReference>
<protein>
    <recommendedName>
        <fullName evidence="9 10">Lon protease</fullName>
        <ecNumber evidence="9 10">3.4.21.53</ecNumber>
    </recommendedName>
    <alternativeName>
        <fullName evidence="9">ATP-dependent protease La</fullName>
    </alternativeName>
</protein>
<evidence type="ECO:0000259" key="18">
    <source>
        <dbReference type="PROSITE" id="PS51787"/>
    </source>
</evidence>
<organism evidence="19">
    <name type="scientific">Paenibacillus sp. BIHB 4019</name>
    <dbReference type="NCBI Taxonomy" id="1870819"/>
    <lineage>
        <taxon>Bacteria</taxon>
        <taxon>Bacillati</taxon>
        <taxon>Bacillota</taxon>
        <taxon>Bacilli</taxon>
        <taxon>Bacillales</taxon>
        <taxon>Paenibacillaceae</taxon>
        <taxon>Paenibacillus</taxon>
    </lineage>
</organism>
<dbReference type="Gene3D" id="2.30.130.40">
    <property type="entry name" value="LON domain-like"/>
    <property type="match status" value="1"/>
</dbReference>
<evidence type="ECO:0000259" key="17">
    <source>
        <dbReference type="PROSITE" id="PS51786"/>
    </source>
</evidence>
<dbReference type="PROSITE" id="PS01046">
    <property type="entry name" value="LON_SER"/>
    <property type="match status" value="1"/>
</dbReference>
<evidence type="ECO:0000256" key="13">
    <source>
        <dbReference type="PROSITE-ProRule" id="PRU01122"/>
    </source>
</evidence>